<accession>A0ABR3VSW5</accession>
<evidence type="ECO:0000256" key="5">
    <source>
        <dbReference type="SAM" id="Phobius"/>
    </source>
</evidence>
<feature type="transmembrane region" description="Helical" evidence="5">
    <location>
        <begin position="312"/>
        <end position="331"/>
    </location>
</feature>
<feature type="transmembrane region" description="Helical" evidence="5">
    <location>
        <begin position="105"/>
        <end position="123"/>
    </location>
</feature>
<gene>
    <name evidence="6" type="ORF">VTK73DRAFT_1997</name>
</gene>
<dbReference type="PANTHER" id="PTHR23501:SF78">
    <property type="entry name" value="MAJOR FACILITATOR SUPERFAMILY (MFS) PROFILE DOMAIN-CONTAINING PROTEIN-RELATED"/>
    <property type="match status" value="1"/>
</dbReference>
<feature type="transmembrane region" description="Helical" evidence="5">
    <location>
        <begin position="66"/>
        <end position="85"/>
    </location>
</feature>
<evidence type="ECO:0000313" key="7">
    <source>
        <dbReference type="Proteomes" id="UP001586593"/>
    </source>
</evidence>
<feature type="transmembrane region" description="Helical" evidence="5">
    <location>
        <begin position="201"/>
        <end position="221"/>
    </location>
</feature>
<evidence type="ECO:0000256" key="3">
    <source>
        <dbReference type="ARBA" id="ARBA00022989"/>
    </source>
</evidence>
<dbReference type="SUPFAM" id="SSF103473">
    <property type="entry name" value="MFS general substrate transporter"/>
    <property type="match status" value="1"/>
</dbReference>
<dbReference type="InterPro" id="IPR036259">
    <property type="entry name" value="MFS_trans_sf"/>
</dbReference>
<keyword evidence="4 5" id="KW-0472">Membrane</keyword>
<comment type="caution">
    <text evidence="6">The sequence shown here is derived from an EMBL/GenBank/DDBJ whole genome shotgun (WGS) entry which is preliminary data.</text>
</comment>
<evidence type="ECO:0000313" key="6">
    <source>
        <dbReference type="EMBL" id="KAL1844702.1"/>
    </source>
</evidence>
<feature type="transmembrane region" description="Helical" evidence="5">
    <location>
        <begin position="241"/>
        <end position="259"/>
    </location>
</feature>
<keyword evidence="3 5" id="KW-1133">Transmembrane helix</keyword>
<feature type="transmembrane region" description="Helical" evidence="5">
    <location>
        <begin position="171"/>
        <end position="189"/>
    </location>
</feature>
<organism evidence="6 7">
    <name type="scientific">Phialemonium thermophilum</name>
    <dbReference type="NCBI Taxonomy" id="223376"/>
    <lineage>
        <taxon>Eukaryota</taxon>
        <taxon>Fungi</taxon>
        <taxon>Dikarya</taxon>
        <taxon>Ascomycota</taxon>
        <taxon>Pezizomycotina</taxon>
        <taxon>Sordariomycetes</taxon>
        <taxon>Sordariomycetidae</taxon>
        <taxon>Cephalothecales</taxon>
        <taxon>Cephalothecaceae</taxon>
        <taxon>Phialemonium</taxon>
    </lineage>
</organism>
<sequence length="344" mass="37021">MIPMLAVPGAVALLFFLPLRYESGNYLAKAKKIDYGGVALNLAAVLLILIPLSGGGITYSWSSPALIAMLTIGCVLAVAFILYEWKVPAIPITPLHLFTAPHCAYLYAQSFLSGLTFYCNFFFRKQHPLIYFQSVHGFSSLESGAMILPLIVMTSIFSILSGQFMARVGRYMPPIIVGYVFWLVGLSLRATFTRSTPIWKLVVILLVDGAGTGMTLQPTLVGLLANSRSEDRAVLTGLRNFMRTIGGGFGIIISGAILSNTLRTKLSHLPFVSSSTIAGLTSSAYSISSLGFTPAQEGLIIDAYMGGLHNIFAFNAACTGCNLLLCIGIGNTDLRSKKPRKTEA</sequence>
<reference evidence="6 7" key="1">
    <citation type="journal article" date="2024" name="Commun. Biol.">
        <title>Comparative genomic analysis of thermophilic fungi reveals convergent evolutionary adaptations and gene losses.</title>
        <authorList>
            <person name="Steindorff A.S."/>
            <person name="Aguilar-Pontes M.V."/>
            <person name="Robinson A.J."/>
            <person name="Andreopoulos B."/>
            <person name="LaButti K."/>
            <person name="Kuo A."/>
            <person name="Mondo S."/>
            <person name="Riley R."/>
            <person name="Otillar R."/>
            <person name="Haridas S."/>
            <person name="Lipzen A."/>
            <person name="Grimwood J."/>
            <person name="Schmutz J."/>
            <person name="Clum A."/>
            <person name="Reid I.D."/>
            <person name="Moisan M.C."/>
            <person name="Butler G."/>
            <person name="Nguyen T.T.M."/>
            <person name="Dewar K."/>
            <person name="Conant G."/>
            <person name="Drula E."/>
            <person name="Henrissat B."/>
            <person name="Hansel C."/>
            <person name="Singer S."/>
            <person name="Hutchinson M.I."/>
            <person name="de Vries R.P."/>
            <person name="Natvig D.O."/>
            <person name="Powell A.J."/>
            <person name="Tsang A."/>
            <person name="Grigoriev I.V."/>
        </authorList>
    </citation>
    <scope>NUCLEOTIDE SEQUENCE [LARGE SCALE GENOMIC DNA]</scope>
    <source>
        <strain evidence="6 7">ATCC 24622</strain>
    </source>
</reference>
<dbReference type="Proteomes" id="UP001586593">
    <property type="component" value="Unassembled WGS sequence"/>
</dbReference>
<protein>
    <submittedName>
        <fullName evidence="6">Uncharacterized protein</fullName>
    </submittedName>
</protein>
<dbReference type="Gene3D" id="1.20.1250.20">
    <property type="entry name" value="MFS general substrate transporter like domains"/>
    <property type="match status" value="1"/>
</dbReference>
<keyword evidence="7" id="KW-1185">Reference proteome</keyword>
<dbReference type="EMBL" id="JAZHXJ010001522">
    <property type="protein sequence ID" value="KAL1844702.1"/>
    <property type="molecule type" value="Genomic_DNA"/>
</dbReference>
<feature type="transmembrane region" description="Helical" evidence="5">
    <location>
        <begin position="38"/>
        <end position="59"/>
    </location>
</feature>
<comment type="subcellular location">
    <subcellularLocation>
        <location evidence="1">Membrane</location>
        <topology evidence="1">Multi-pass membrane protein</topology>
    </subcellularLocation>
</comment>
<name>A0ABR3VSW5_9PEZI</name>
<evidence type="ECO:0000256" key="1">
    <source>
        <dbReference type="ARBA" id="ARBA00004141"/>
    </source>
</evidence>
<evidence type="ECO:0000256" key="4">
    <source>
        <dbReference type="ARBA" id="ARBA00023136"/>
    </source>
</evidence>
<evidence type="ECO:0000256" key="2">
    <source>
        <dbReference type="ARBA" id="ARBA00022692"/>
    </source>
</evidence>
<dbReference type="PANTHER" id="PTHR23501">
    <property type="entry name" value="MAJOR FACILITATOR SUPERFAMILY"/>
    <property type="match status" value="1"/>
</dbReference>
<feature type="transmembrane region" description="Helical" evidence="5">
    <location>
        <begin position="144"/>
        <end position="165"/>
    </location>
</feature>
<proteinExistence type="predicted"/>
<keyword evidence="2 5" id="KW-0812">Transmembrane</keyword>